<dbReference type="AlphaFoldDB" id="A0A182RY88"/>
<dbReference type="STRING" id="62324.A0A182RY88"/>
<feature type="domain" description="DUF5641" evidence="1">
    <location>
        <begin position="210"/>
        <end position="303"/>
    </location>
</feature>
<protein>
    <submittedName>
        <fullName evidence="2">DUF5641 domain-containing protein</fullName>
    </submittedName>
</protein>
<dbReference type="EnsemblMetazoa" id="AFUN011261-RA">
    <property type="protein sequence ID" value="AFUN011261-PA"/>
    <property type="gene ID" value="AFUN011261"/>
</dbReference>
<dbReference type="InterPro" id="IPR008042">
    <property type="entry name" value="Retrotrans_Pao"/>
</dbReference>
<dbReference type="PANTHER" id="PTHR47331:SF2">
    <property type="match status" value="1"/>
</dbReference>
<proteinExistence type="predicted"/>
<evidence type="ECO:0000313" key="2">
    <source>
        <dbReference type="EnsemblMetazoa" id="AFUN011261-PA"/>
    </source>
</evidence>
<dbReference type="PANTHER" id="PTHR47331">
    <property type="entry name" value="PHD-TYPE DOMAIN-CONTAINING PROTEIN"/>
    <property type="match status" value="1"/>
</dbReference>
<dbReference type="VEuPathDB" id="VectorBase:AFUN2_014130"/>
<evidence type="ECO:0000259" key="1">
    <source>
        <dbReference type="Pfam" id="PF18701"/>
    </source>
</evidence>
<dbReference type="Pfam" id="PF18701">
    <property type="entry name" value="DUF5641"/>
    <property type="match status" value="1"/>
</dbReference>
<dbReference type="Pfam" id="PF05380">
    <property type="entry name" value="Peptidase_A17"/>
    <property type="match status" value="1"/>
</dbReference>
<reference evidence="2" key="1">
    <citation type="submission" date="2020-05" db="UniProtKB">
        <authorList>
            <consortium name="EnsemblMetazoa"/>
        </authorList>
    </citation>
    <scope>IDENTIFICATION</scope>
    <source>
        <strain evidence="2">FUMOZ</strain>
    </source>
</reference>
<dbReference type="InterPro" id="IPR040676">
    <property type="entry name" value="DUF5641"/>
</dbReference>
<name>A0A182RY88_ANOFN</name>
<sequence length="321" mass="37072">QRQLKVFLERGCFPIHKWCSNSKKFLEHIPEEDREKKTAMDQLRGVNETIKVLGLLWDPYTDILFIAKNPAPSSTDHHRITKREMYSEIVKFFDPLGLVSPVIVVAKLLAQRMWRLKIGWDDPVDDAMTPAVKSTKTHLKRVVGNGRLSFEELTIVLVEIEAVLNSRPLFTISNEPADPLVITPAHYLIGRPLIALAKSSLENVKATRLTRWQHLQLMREHFWRAWSREYLNTMQPRKKNLQTTTNFREGMIVLLHNRNEPPLNWTLGRVTAVYPGKDGLVRAVDVSIGGSTYHRSINKFSVLPIEDKMQSNPSFYEQTFH</sequence>
<dbReference type="VEuPathDB" id="VectorBase:AFUN011261"/>
<accession>A0A182RY88</accession>
<organism evidence="2">
    <name type="scientific">Anopheles funestus</name>
    <name type="common">African malaria mosquito</name>
    <dbReference type="NCBI Taxonomy" id="62324"/>
    <lineage>
        <taxon>Eukaryota</taxon>
        <taxon>Metazoa</taxon>
        <taxon>Ecdysozoa</taxon>
        <taxon>Arthropoda</taxon>
        <taxon>Hexapoda</taxon>
        <taxon>Insecta</taxon>
        <taxon>Pterygota</taxon>
        <taxon>Neoptera</taxon>
        <taxon>Endopterygota</taxon>
        <taxon>Diptera</taxon>
        <taxon>Nematocera</taxon>
        <taxon>Culicoidea</taxon>
        <taxon>Culicidae</taxon>
        <taxon>Anophelinae</taxon>
        <taxon>Anopheles</taxon>
    </lineage>
</organism>